<dbReference type="AlphaFoldDB" id="A0A819RCL2"/>
<evidence type="ECO:0000313" key="5">
    <source>
        <dbReference type="Proteomes" id="UP000663881"/>
    </source>
</evidence>
<proteinExistence type="predicted"/>
<dbReference type="EMBL" id="CAJNON010001279">
    <property type="protein sequence ID" value="CAF1447748.1"/>
    <property type="molecule type" value="Genomic_DNA"/>
</dbReference>
<evidence type="ECO:0000313" key="1">
    <source>
        <dbReference type="EMBL" id="CAF1421979.1"/>
    </source>
</evidence>
<accession>A0A819RCL2</accession>
<dbReference type="EMBL" id="CAJOAZ010002098">
    <property type="protein sequence ID" value="CAF3894210.1"/>
    <property type="molecule type" value="Genomic_DNA"/>
</dbReference>
<dbReference type="OrthoDB" id="10098782at2759"/>
<name>A0A819RCL2_9BILA</name>
<reference evidence="4" key="1">
    <citation type="submission" date="2021-02" db="EMBL/GenBank/DDBJ databases">
        <authorList>
            <person name="Nowell W R."/>
        </authorList>
    </citation>
    <scope>NUCLEOTIDE SEQUENCE</scope>
</reference>
<dbReference type="Proteomes" id="UP000663845">
    <property type="component" value="Unassembled WGS sequence"/>
</dbReference>
<dbReference type="Proteomes" id="UP000663881">
    <property type="component" value="Unassembled WGS sequence"/>
</dbReference>
<protein>
    <submittedName>
        <fullName evidence="4">Uncharacterized protein</fullName>
    </submittedName>
</protein>
<dbReference type="EMBL" id="CAJOAY010003871">
    <property type="protein sequence ID" value="CAF4043997.1"/>
    <property type="molecule type" value="Genomic_DNA"/>
</dbReference>
<dbReference type="EMBL" id="CAJNOG010001219">
    <property type="protein sequence ID" value="CAF1421979.1"/>
    <property type="molecule type" value="Genomic_DNA"/>
</dbReference>
<dbReference type="Proteomes" id="UP000663844">
    <property type="component" value="Unassembled WGS sequence"/>
</dbReference>
<gene>
    <name evidence="1" type="ORF">JYZ213_LOCUS39041</name>
    <name evidence="4" type="ORF">OKA104_LOCUS32360</name>
    <name evidence="3" type="ORF">OXD698_LOCUS23582</name>
    <name evidence="2" type="ORF">VCS650_LOCUS39284</name>
</gene>
<evidence type="ECO:0000313" key="4">
    <source>
        <dbReference type="EMBL" id="CAF4043997.1"/>
    </source>
</evidence>
<dbReference type="Proteomes" id="UP000663891">
    <property type="component" value="Unassembled WGS sequence"/>
</dbReference>
<evidence type="ECO:0000313" key="3">
    <source>
        <dbReference type="EMBL" id="CAF3894210.1"/>
    </source>
</evidence>
<comment type="caution">
    <text evidence="4">The sequence shown here is derived from an EMBL/GenBank/DDBJ whole genome shotgun (WGS) entry which is preliminary data.</text>
</comment>
<evidence type="ECO:0000313" key="2">
    <source>
        <dbReference type="EMBL" id="CAF1447748.1"/>
    </source>
</evidence>
<organism evidence="4 5">
    <name type="scientific">Adineta steineri</name>
    <dbReference type="NCBI Taxonomy" id="433720"/>
    <lineage>
        <taxon>Eukaryota</taxon>
        <taxon>Metazoa</taxon>
        <taxon>Spiralia</taxon>
        <taxon>Gnathifera</taxon>
        <taxon>Rotifera</taxon>
        <taxon>Eurotatoria</taxon>
        <taxon>Bdelloidea</taxon>
        <taxon>Adinetida</taxon>
        <taxon>Adinetidae</taxon>
        <taxon>Adineta</taxon>
    </lineage>
</organism>
<sequence length="95" mass="11586">MSFLSNQTQSNSSDSTMTIEVENRVLLPIMWRRSANDYLNEEEERRFRGEFENRVLTLVRQLNRRFPYKHSVIWTIEYDENKEYCIHVMANQHRS</sequence>